<dbReference type="EMBL" id="KT428294">
    <property type="protein sequence ID" value="ALK44143.1"/>
    <property type="molecule type" value="Genomic_DNA"/>
</dbReference>
<dbReference type="AlphaFoldDB" id="A0A0P0L7E1"/>
<feature type="transmembrane region" description="Helical" evidence="6">
    <location>
        <begin position="96"/>
        <end position="116"/>
    </location>
</feature>
<sequence length="487" mass="55074">MVSLLFKILNTIFNSILVKNSFFSLVGTIISRGLVFLSWLLIARLVTLEEYGEIGLLRSTFNTLLVFGNIGIGIYATKEISKYKDDTDKCSQKVSFILLFGIFVNIIAFALAAIFTSYVSNGVFKSADTIAMFNNAYLVVPFALMSMLLIGVISGFEKYKDLAKINSLYGLISFLSLIIAASTGSKSTIINTFYSLFILQFILFTYYFYNFIIKNKIHVYINHENFKIELGIAIKFCTPGFLAGLLYVPVRWYCETLIHSGEHGNNELGIFYAAQLFHILFIMLAYNISLPIFTKISSGKITDNLRLINMHLNWHLGALIVIPFLLFPNLAILLFGDNFDDSDFLQVFYLTVGYTIVFMYKQGVGRIIAADGKMWLFLFDNIVFALTLLVAFNLYEHNSIGLSISYLIANTVSSFFFISLYKKKLGLKNSEVFSMEFLLAALIIGTAMVIAVNSQNLLIVIPVNLTLSMFLLFLLSKKYIYMFKELK</sequence>
<feature type="transmembrane region" description="Helical" evidence="6">
    <location>
        <begin position="191"/>
        <end position="209"/>
    </location>
</feature>
<feature type="transmembrane region" description="Helical" evidence="6">
    <location>
        <begin position="136"/>
        <end position="156"/>
    </location>
</feature>
<feature type="transmembrane region" description="Helical" evidence="6">
    <location>
        <begin position="433"/>
        <end position="451"/>
    </location>
</feature>
<feature type="transmembrane region" description="Helical" evidence="6">
    <location>
        <begin position="21"/>
        <end position="42"/>
    </location>
</feature>
<keyword evidence="4 6" id="KW-1133">Transmembrane helix</keyword>
<feature type="transmembrane region" description="Helical" evidence="6">
    <location>
        <begin position="457"/>
        <end position="475"/>
    </location>
</feature>
<protein>
    <submittedName>
        <fullName evidence="7">Membrane protein</fullName>
    </submittedName>
</protein>
<feature type="transmembrane region" description="Helical" evidence="6">
    <location>
        <begin position="400"/>
        <end position="421"/>
    </location>
</feature>
<evidence type="ECO:0000313" key="7">
    <source>
        <dbReference type="EMBL" id="ALK44143.1"/>
    </source>
</evidence>
<dbReference type="Pfam" id="PF01943">
    <property type="entry name" value="Polysacc_synt"/>
    <property type="match status" value="1"/>
</dbReference>
<feature type="transmembrane region" description="Helical" evidence="6">
    <location>
        <begin position="54"/>
        <end position="76"/>
    </location>
</feature>
<dbReference type="PANTHER" id="PTHR30250">
    <property type="entry name" value="PST FAMILY PREDICTED COLANIC ACID TRANSPORTER"/>
    <property type="match status" value="1"/>
</dbReference>
<feature type="transmembrane region" description="Helical" evidence="6">
    <location>
        <begin position="347"/>
        <end position="363"/>
    </location>
</feature>
<feature type="transmembrane region" description="Helical" evidence="6">
    <location>
        <begin position="168"/>
        <end position="185"/>
    </location>
</feature>
<feature type="transmembrane region" description="Helical" evidence="6">
    <location>
        <begin position="314"/>
        <end position="335"/>
    </location>
</feature>
<feature type="transmembrane region" description="Helical" evidence="6">
    <location>
        <begin position="270"/>
        <end position="293"/>
    </location>
</feature>
<accession>A0A0P0L7E1</accession>
<dbReference type="InterPro" id="IPR050833">
    <property type="entry name" value="Poly_Biosynth_Transport"/>
</dbReference>
<organism evidence="7">
    <name type="scientific">Colwellia sp. C1</name>
    <dbReference type="NCBI Taxonomy" id="1737566"/>
    <lineage>
        <taxon>Bacteria</taxon>
        <taxon>Pseudomonadati</taxon>
        <taxon>Pseudomonadota</taxon>
        <taxon>Gammaproteobacteria</taxon>
        <taxon>Alteromonadales</taxon>
        <taxon>Colwelliaceae</taxon>
        <taxon>Colwellia</taxon>
    </lineage>
</organism>
<feature type="transmembrane region" description="Helical" evidence="6">
    <location>
        <begin position="230"/>
        <end position="250"/>
    </location>
</feature>
<dbReference type="InterPro" id="IPR002797">
    <property type="entry name" value="Polysacc_synth"/>
</dbReference>
<name>A0A0P0L7E1_9GAMM</name>
<feature type="transmembrane region" description="Helical" evidence="6">
    <location>
        <begin position="375"/>
        <end position="394"/>
    </location>
</feature>
<reference evidence="7" key="1">
    <citation type="submission" date="2015-08" db="EMBL/GenBank/DDBJ databases">
        <title>Partial sequence of psychrophilic Colwellia sp.</title>
        <authorList>
            <person name="Pankowski J.A."/>
            <person name="Leong J.S."/>
            <person name="Nano F.E."/>
        </authorList>
    </citation>
    <scope>NUCLEOTIDE SEQUENCE</scope>
    <source>
        <strain evidence="7">C1</strain>
    </source>
</reference>
<evidence type="ECO:0000256" key="6">
    <source>
        <dbReference type="SAM" id="Phobius"/>
    </source>
</evidence>
<proteinExistence type="predicted"/>
<keyword evidence="2" id="KW-1003">Cell membrane</keyword>
<evidence type="ECO:0000256" key="1">
    <source>
        <dbReference type="ARBA" id="ARBA00004651"/>
    </source>
</evidence>
<evidence type="ECO:0000256" key="4">
    <source>
        <dbReference type="ARBA" id="ARBA00022989"/>
    </source>
</evidence>
<evidence type="ECO:0000256" key="3">
    <source>
        <dbReference type="ARBA" id="ARBA00022692"/>
    </source>
</evidence>
<evidence type="ECO:0000256" key="2">
    <source>
        <dbReference type="ARBA" id="ARBA00022475"/>
    </source>
</evidence>
<dbReference type="PANTHER" id="PTHR30250:SF11">
    <property type="entry name" value="O-ANTIGEN TRANSPORTER-RELATED"/>
    <property type="match status" value="1"/>
</dbReference>
<evidence type="ECO:0000256" key="5">
    <source>
        <dbReference type="ARBA" id="ARBA00023136"/>
    </source>
</evidence>
<comment type="subcellular location">
    <subcellularLocation>
        <location evidence="1">Cell membrane</location>
        <topology evidence="1">Multi-pass membrane protein</topology>
    </subcellularLocation>
</comment>
<keyword evidence="5 6" id="KW-0472">Membrane</keyword>
<dbReference type="GO" id="GO:0005886">
    <property type="term" value="C:plasma membrane"/>
    <property type="evidence" value="ECO:0007669"/>
    <property type="project" value="UniProtKB-SubCell"/>
</dbReference>
<keyword evidence="3 6" id="KW-0812">Transmembrane</keyword>